<dbReference type="EMBL" id="SDMP01000013">
    <property type="protein sequence ID" value="RYR19313.1"/>
    <property type="molecule type" value="Genomic_DNA"/>
</dbReference>
<keyword evidence="2" id="KW-1185">Reference proteome</keyword>
<sequence>MSLQQTRVERKKAPYQAKNITVEFVVFIYVVVVNTEEEVMEKSSFIIWYPDDKDTEVAGSTATGGGAPTSVLREHKRGVESDFTFFELCN</sequence>
<accession>A0A444ZYM5</accession>
<gene>
    <name evidence="1" type="ORF">Ahy_B03g064068</name>
</gene>
<name>A0A444ZYM5_ARAHY</name>
<evidence type="ECO:0000313" key="2">
    <source>
        <dbReference type="Proteomes" id="UP000289738"/>
    </source>
</evidence>
<dbReference type="AlphaFoldDB" id="A0A444ZYM5"/>
<dbReference type="Proteomes" id="UP000289738">
    <property type="component" value="Chromosome B03"/>
</dbReference>
<proteinExistence type="predicted"/>
<comment type="caution">
    <text evidence="1">The sequence shown here is derived from an EMBL/GenBank/DDBJ whole genome shotgun (WGS) entry which is preliminary data.</text>
</comment>
<reference evidence="1 2" key="1">
    <citation type="submission" date="2019-01" db="EMBL/GenBank/DDBJ databases">
        <title>Sequencing of cultivated peanut Arachis hypogaea provides insights into genome evolution and oil improvement.</title>
        <authorList>
            <person name="Chen X."/>
        </authorList>
    </citation>
    <scope>NUCLEOTIDE SEQUENCE [LARGE SCALE GENOMIC DNA]</scope>
    <source>
        <strain evidence="2">cv. Fuhuasheng</strain>
        <tissue evidence="1">Leaves</tissue>
    </source>
</reference>
<protein>
    <submittedName>
        <fullName evidence="1">Uncharacterized protein</fullName>
    </submittedName>
</protein>
<organism evidence="1 2">
    <name type="scientific">Arachis hypogaea</name>
    <name type="common">Peanut</name>
    <dbReference type="NCBI Taxonomy" id="3818"/>
    <lineage>
        <taxon>Eukaryota</taxon>
        <taxon>Viridiplantae</taxon>
        <taxon>Streptophyta</taxon>
        <taxon>Embryophyta</taxon>
        <taxon>Tracheophyta</taxon>
        <taxon>Spermatophyta</taxon>
        <taxon>Magnoliopsida</taxon>
        <taxon>eudicotyledons</taxon>
        <taxon>Gunneridae</taxon>
        <taxon>Pentapetalae</taxon>
        <taxon>rosids</taxon>
        <taxon>fabids</taxon>
        <taxon>Fabales</taxon>
        <taxon>Fabaceae</taxon>
        <taxon>Papilionoideae</taxon>
        <taxon>50 kb inversion clade</taxon>
        <taxon>dalbergioids sensu lato</taxon>
        <taxon>Dalbergieae</taxon>
        <taxon>Pterocarpus clade</taxon>
        <taxon>Arachis</taxon>
    </lineage>
</organism>
<evidence type="ECO:0000313" key="1">
    <source>
        <dbReference type="EMBL" id="RYR19313.1"/>
    </source>
</evidence>